<reference evidence="1" key="2">
    <citation type="journal article" date="2023" name="Proc. Natl. Acad. Sci. U.S.A.">
        <title>A global phylogenomic analysis of the shiitake genus Lentinula.</title>
        <authorList>
            <person name="Sierra-Patev S."/>
            <person name="Min B."/>
            <person name="Naranjo-Ortiz M."/>
            <person name="Looney B."/>
            <person name="Konkel Z."/>
            <person name="Slot J.C."/>
            <person name="Sakamoto Y."/>
            <person name="Steenwyk J.L."/>
            <person name="Rokas A."/>
            <person name="Carro J."/>
            <person name="Camarero S."/>
            <person name="Ferreira P."/>
            <person name="Molpeceres G."/>
            <person name="Ruiz-Duenas F.J."/>
            <person name="Serrano A."/>
            <person name="Henrissat B."/>
            <person name="Drula E."/>
            <person name="Hughes K.W."/>
            <person name="Mata J.L."/>
            <person name="Ishikawa N.K."/>
            <person name="Vargas-Isla R."/>
            <person name="Ushijima S."/>
            <person name="Smith C.A."/>
            <person name="Donoghue J."/>
            <person name="Ahrendt S."/>
            <person name="Andreopoulos W."/>
            <person name="He G."/>
            <person name="LaButti K."/>
            <person name="Lipzen A."/>
            <person name="Ng V."/>
            <person name="Riley R."/>
            <person name="Sandor L."/>
            <person name="Barry K."/>
            <person name="Martinez A.T."/>
            <person name="Xiao Y."/>
            <person name="Gibbons J.G."/>
            <person name="Terashima K."/>
            <person name="Grigoriev I.V."/>
            <person name="Hibbett D."/>
        </authorList>
    </citation>
    <scope>NUCLEOTIDE SEQUENCE</scope>
    <source>
        <strain evidence="1">ET3784</strain>
    </source>
</reference>
<reference evidence="1" key="1">
    <citation type="submission" date="2022-08" db="EMBL/GenBank/DDBJ databases">
        <authorList>
            <consortium name="DOE Joint Genome Institute"/>
            <person name="Min B."/>
            <person name="Sierra-Patev S."/>
            <person name="Naranjo-Ortiz M."/>
            <person name="Looney B."/>
            <person name="Konkel Z."/>
            <person name="Slot J.C."/>
            <person name="Sakamoto Y."/>
            <person name="Steenwyk J.L."/>
            <person name="Rokas A."/>
            <person name="Carro J."/>
            <person name="Camarero S."/>
            <person name="Ferreira P."/>
            <person name="Molpeceres G."/>
            <person name="Ruiz-duenas F.J."/>
            <person name="Serrano A."/>
            <person name="Henrissat B."/>
            <person name="Drula E."/>
            <person name="Hughes K.W."/>
            <person name="Mata J.L."/>
            <person name="Ishikawa N.K."/>
            <person name="Vargas-Isla R."/>
            <person name="Ushijima S."/>
            <person name="Smith C.A."/>
            <person name="Ahrendt S."/>
            <person name="Andreopoulos W."/>
            <person name="He G."/>
            <person name="LaButti K."/>
            <person name="Lipzen A."/>
            <person name="Ng V."/>
            <person name="Riley R."/>
            <person name="Sandor L."/>
            <person name="Barry K."/>
            <person name="Martinez A.T."/>
            <person name="Xiao Y."/>
            <person name="Gibbons J.G."/>
            <person name="Terashima K."/>
            <person name="Hibbett D.S."/>
            <person name="Grigoriev I.V."/>
        </authorList>
    </citation>
    <scope>NUCLEOTIDE SEQUENCE</scope>
    <source>
        <strain evidence="1">ET3784</strain>
    </source>
</reference>
<dbReference type="Proteomes" id="UP001176059">
    <property type="component" value="Unassembled WGS sequence"/>
</dbReference>
<dbReference type="EMBL" id="JANVFO010000031">
    <property type="protein sequence ID" value="KAJ3731351.1"/>
    <property type="molecule type" value="Genomic_DNA"/>
</dbReference>
<keyword evidence="2" id="KW-1185">Reference proteome</keyword>
<organism evidence="1 2">
    <name type="scientific">Lentinula guzmanii</name>
    <dbReference type="NCBI Taxonomy" id="2804957"/>
    <lineage>
        <taxon>Eukaryota</taxon>
        <taxon>Fungi</taxon>
        <taxon>Dikarya</taxon>
        <taxon>Basidiomycota</taxon>
        <taxon>Agaricomycotina</taxon>
        <taxon>Agaricomycetes</taxon>
        <taxon>Agaricomycetidae</taxon>
        <taxon>Agaricales</taxon>
        <taxon>Marasmiineae</taxon>
        <taxon>Omphalotaceae</taxon>
        <taxon>Lentinula</taxon>
    </lineage>
</organism>
<gene>
    <name evidence="1" type="ORF">DFJ43DRAFT_1040118</name>
</gene>
<proteinExistence type="predicted"/>
<accession>A0AA38J8L9</accession>
<name>A0AA38J8L9_9AGAR</name>
<protein>
    <submittedName>
        <fullName evidence="1">Uncharacterized protein</fullName>
    </submittedName>
</protein>
<comment type="caution">
    <text evidence="1">The sequence shown here is derived from an EMBL/GenBank/DDBJ whole genome shotgun (WGS) entry which is preliminary data.</text>
</comment>
<dbReference type="AlphaFoldDB" id="A0AA38J8L9"/>
<evidence type="ECO:0000313" key="1">
    <source>
        <dbReference type="EMBL" id="KAJ3731351.1"/>
    </source>
</evidence>
<sequence>MTEKSFSIGFEIQDSMANAKNAEIIKHTEITQVNLPRMRSGRIIDAALKDLGAGNEHLIAHFIDLDFFNQHYAVIRNVDRLCEQTNALLKKKKVEEYKDFTIGDPKFQHPIVIEDDLDWINTVLLYLTLINQPGSDVPVLDPKQLLGWTEIFQEMTWKRKRGELKQ</sequence>
<evidence type="ECO:0000313" key="2">
    <source>
        <dbReference type="Proteomes" id="UP001176059"/>
    </source>
</evidence>